<protein>
    <recommendedName>
        <fullName evidence="3">Peptidase E</fullName>
    </recommendedName>
</protein>
<sequence>MKKIILISFFGLLFLTLTSFSMHKFYVALYQVNYAPEKKMLQITSRIFVDDLNSAIGKKYSKKINLGSEKETAADLVLLKKYFTEKFSIKINGHPTTMYLLSKEMEGDVLICYLSIKDIPKITTLEVYNTVLIEGNNEQQNIMHFKVFGIKNTMLFTDSVSTGVLKYE</sequence>
<dbReference type="Pfam" id="PF20420">
    <property type="entry name" value="DUF6702"/>
    <property type="match status" value="1"/>
</dbReference>
<reference evidence="1 2" key="1">
    <citation type="submission" date="2018-12" db="EMBL/GenBank/DDBJ databases">
        <title>Flavobacterium sp. nov., isolated from glacier ice.</title>
        <authorList>
            <person name="Liu Q."/>
            <person name="Xin Y.-H."/>
        </authorList>
    </citation>
    <scope>NUCLEOTIDE SEQUENCE [LARGE SCALE GENOMIC DNA]</scope>
    <source>
        <strain evidence="1 2">RB1N8</strain>
    </source>
</reference>
<dbReference type="Proteomes" id="UP000280825">
    <property type="component" value="Unassembled WGS sequence"/>
</dbReference>
<name>A0A432CP29_9FLAO</name>
<accession>A0A432CP29</accession>
<gene>
    <name evidence="1" type="ORF">EKL98_04070</name>
</gene>
<proteinExistence type="predicted"/>
<organism evidence="1 2">
    <name type="scientific">Flavobacterium bomense</name>
    <dbReference type="NCBI Taxonomy" id="2497483"/>
    <lineage>
        <taxon>Bacteria</taxon>
        <taxon>Pseudomonadati</taxon>
        <taxon>Bacteroidota</taxon>
        <taxon>Flavobacteriia</taxon>
        <taxon>Flavobacteriales</taxon>
        <taxon>Flavobacteriaceae</taxon>
        <taxon>Flavobacterium</taxon>
    </lineage>
</organism>
<dbReference type="InterPro" id="IPR046525">
    <property type="entry name" value="DUF6702"/>
</dbReference>
<dbReference type="AlphaFoldDB" id="A0A432CP29"/>
<evidence type="ECO:0008006" key="3">
    <source>
        <dbReference type="Google" id="ProtNLM"/>
    </source>
</evidence>
<evidence type="ECO:0000313" key="1">
    <source>
        <dbReference type="EMBL" id="RTZ06429.1"/>
    </source>
</evidence>
<comment type="caution">
    <text evidence="1">The sequence shown here is derived from an EMBL/GenBank/DDBJ whole genome shotgun (WGS) entry which is preliminary data.</text>
</comment>
<dbReference type="EMBL" id="RYDJ01000003">
    <property type="protein sequence ID" value="RTZ06429.1"/>
    <property type="molecule type" value="Genomic_DNA"/>
</dbReference>
<keyword evidence="2" id="KW-1185">Reference proteome</keyword>
<dbReference type="RefSeq" id="WP_126458867.1">
    <property type="nucleotide sequence ID" value="NZ_RYDJ01000003.1"/>
</dbReference>
<evidence type="ECO:0000313" key="2">
    <source>
        <dbReference type="Proteomes" id="UP000280825"/>
    </source>
</evidence>